<dbReference type="PANTHER" id="PTHR43133">
    <property type="entry name" value="RNA POLYMERASE ECF-TYPE SIGMA FACTO"/>
    <property type="match status" value="1"/>
</dbReference>
<dbReference type="InterPro" id="IPR007627">
    <property type="entry name" value="RNA_pol_sigma70_r2"/>
</dbReference>
<dbReference type="NCBIfam" id="TIGR02937">
    <property type="entry name" value="sigma70-ECF"/>
    <property type="match status" value="1"/>
</dbReference>
<evidence type="ECO:0000313" key="10">
    <source>
        <dbReference type="Proteomes" id="UP000656548"/>
    </source>
</evidence>
<comment type="subunit">
    <text evidence="2">Interacts transiently with the RNA polymerase catalytic core formed by RpoA, RpoB, RpoC and RpoZ (2 alpha, 1 beta, 1 beta' and 1 omega subunit) to form the RNA polymerase holoenzyme that can initiate transcription.</text>
</comment>
<dbReference type="SUPFAM" id="SSF88659">
    <property type="entry name" value="Sigma3 and sigma4 domains of RNA polymerase sigma factors"/>
    <property type="match status" value="1"/>
</dbReference>
<dbReference type="Pfam" id="PF08281">
    <property type="entry name" value="Sigma70_r4_2"/>
    <property type="match status" value="1"/>
</dbReference>
<dbReference type="Pfam" id="PF04542">
    <property type="entry name" value="Sigma70_r2"/>
    <property type="match status" value="1"/>
</dbReference>
<dbReference type="InterPro" id="IPR036388">
    <property type="entry name" value="WH-like_DNA-bd_sf"/>
</dbReference>
<proteinExistence type="inferred from homology"/>
<evidence type="ECO:0000256" key="5">
    <source>
        <dbReference type="ARBA" id="ARBA00023163"/>
    </source>
</evidence>
<dbReference type="Gene3D" id="3.10.450.50">
    <property type="match status" value="1"/>
</dbReference>
<feature type="domain" description="RNA polymerase sigma-70 region 2" evidence="7">
    <location>
        <begin position="23"/>
        <end position="88"/>
    </location>
</feature>
<dbReference type="SUPFAM" id="SSF54427">
    <property type="entry name" value="NTF2-like"/>
    <property type="match status" value="1"/>
</dbReference>
<dbReference type="InterPro" id="IPR013325">
    <property type="entry name" value="RNA_pol_sigma_r2"/>
</dbReference>
<dbReference type="Gene3D" id="1.10.10.10">
    <property type="entry name" value="Winged helix-like DNA-binding domain superfamily/Winged helix DNA-binding domain"/>
    <property type="match status" value="1"/>
</dbReference>
<dbReference type="InterPro" id="IPR039425">
    <property type="entry name" value="RNA_pol_sigma-70-like"/>
</dbReference>
<keyword evidence="3" id="KW-0805">Transcription regulation</keyword>
<dbReference type="NCBIfam" id="NF006089">
    <property type="entry name" value="PRK08241.1"/>
    <property type="match status" value="1"/>
</dbReference>
<reference evidence="9 10" key="1">
    <citation type="submission" date="2020-10" db="EMBL/GenBank/DDBJ databases">
        <title>Sequencing the genomes of 1000 actinobacteria strains.</title>
        <authorList>
            <person name="Klenk H.-P."/>
        </authorList>
    </citation>
    <scope>NUCLEOTIDE SEQUENCE [LARGE SCALE GENOMIC DNA]</scope>
    <source>
        <strain evidence="9 10">DSM 46661</strain>
    </source>
</reference>
<dbReference type="InterPro" id="IPR013249">
    <property type="entry name" value="RNA_pol_sigma70_r4_t2"/>
</dbReference>
<protein>
    <submittedName>
        <fullName evidence="9">RNA polymerase sigma-70 factor (ECF subfamily)</fullName>
    </submittedName>
</protein>
<evidence type="ECO:0000256" key="3">
    <source>
        <dbReference type="ARBA" id="ARBA00023015"/>
    </source>
</evidence>
<dbReference type="EMBL" id="JADBEJ010000005">
    <property type="protein sequence ID" value="MBE1577790.1"/>
    <property type="molecule type" value="Genomic_DNA"/>
</dbReference>
<evidence type="ECO:0000259" key="8">
    <source>
        <dbReference type="Pfam" id="PF08281"/>
    </source>
</evidence>
<evidence type="ECO:0000256" key="1">
    <source>
        <dbReference type="ARBA" id="ARBA00010641"/>
    </source>
</evidence>
<dbReference type="Proteomes" id="UP000656548">
    <property type="component" value="Unassembled WGS sequence"/>
</dbReference>
<sequence length="345" mass="38394">MTGDLITRVRNGDGEAFRELTDPYRRELHVHCYRILGSMQDAEDALQETLVSAWQGLDGFQERSSVRTWLYRIATNRCLKALRSAGRRPQTGGPVPGFDPPEPTRLGKVEWLEPYPDILLANRVDTAPGPGQRYEAKESISLAFVTAVQLLPPRQRAVLILRDVLEFPTREVAHIMDTTEQSVAGALKRARTTLRQRPSPSAVPEPPPSNSAAERELVIRFTRAFEVGDVDGLVALLTDDVWLTMPPLPLEYQGRDLAARFHAAVTFRRGRTYRLAATRANGQPAFGMYVPDPEAGVCHANGLMVLTLAGSRIRAMTRFEKEVLRSFRLPLTLPYPAEAGRSAEA</sequence>
<dbReference type="InterPro" id="IPR014305">
    <property type="entry name" value="RNA_pol_sigma-G_actinobac"/>
</dbReference>
<dbReference type="RefSeq" id="WP_192744904.1">
    <property type="nucleotide sequence ID" value="NZ_JADBEJ010000005.1"/>
</dbReference>
<dbReference type="InterPro" id="IPR032710">
    <property type="entry name" value="NTF2-like_dom_sf"/>
</dbReference>
<dbReference type="NCBIfam" id="TIGR02960">
    <property type="entry name" value="SigX5"/>
    <property type="match status" value="1"/>
</dbReference>
<name>A0ABR9LAV4_9PSEU</name>
<keyword evidence="5" id="KW-0804">Transcription</keyword>
<evidence type="ECO:0000259" key="7">
    <source>
        <dbReference type="Pfam" id="PF04542"/>
    </source>
</evidence>
<feature type="region of interest" description="Disordered" evidence="6">
    <location>
        <begin position="190"/>
        <end position="211"/>
    </location>
</feature>
<dbReference type="InterPro" id="IPR014284">
    <property type="entry name" value="RNA_pol_sigma-70_dom"/>
</dbReference>
<comment type="similarity">
    <text evidence="1">Belongs to the sigma-70 factor family. ECF subfamily.</text>
</comment>
<evidence type="ECO:0000313" key="9">
    <source>
        <dbReference type="EMBL" id="MBE1577790.1"/>
    </source>
</evidence>
<keyword evidence="10" id="KW-1185">Reference proteome</keyword>
<gene>
    <name evidence="9" type="ORF">H4W30_004850</name>
</gene>
<dbReference type="CDD" id="cd06171">
    <property type="entry name" value="Sigma70_r4"/>
    <property type="match status" value="1"/>
</dbReference>
<keyword evidence="4" id="KW-0731">Sigma factor</keyword>
<dbReference type="PANTHER" id="PTHR43133:SF65">
    <property type="entry name" value="ECF RNA POLYMERASE SIGMA FACTOR SIGG"/>
    <property type="match status" value="1"/>
</dbReference>
<comment type="caution">
    <text evidence="9">The sequence shown here is derived from an EMBL/GenBank/DDBJ whole genome shotgun (WGS) entry which is preliminary data.</text>
</comment>
<evidence type="ECO:0000256" key="2">
    <source>
        <dbReference type="ARBA" id="ARBA00011344"/>
    </source>
</evidence>
<dbReference type="Gene3D" id="1.10.1740.10">
    <property type="match status" value="1"/>
</dbReference>
<feature type="domain" description="RNA polymerase sigma factor 70 region 4 type 2" evidence="8">
    <location>
        <begin position="143"/>
        <end position="194"/>
    </location>
</feature>
<accession>A0ABR9LAV4</accession>
<evidence type="ECO:0000256" key="4">
    <source>
        <dbReference type="ARBA" id="ARBA00023082"/>
    </source>
</evidence>
<organism evidence="9 10">
    <name type="scientific">Amycolatopsis roodepoortensis</name>
    <dbReference type="NCBI Taxonomy" id="700274"/>
    <lineage>
        <taxon>Bacteria</taxon>
        <taxon>Bacillati</taxon>
        <taxon>Actinomycetota</taxon>
        <taxon>Actinomycetes</taxon>
        <taxon>Pseudonocardiales</taxon>
        <taxon>Pseudonocardiaceae</taxon>
        <taxon>Amycolatopsis</taxon>
    </lineage>
</organism>
<dbReference type="SUPFAM" id="SSF88946">
    <property type="entry name" value="Sigma2 domain of RNA polymerase sigma factors"/>
    <property type="match status" value="1"/>
</dbReference>
<evidence type="ECO:0000256" key="6">
    <source>
        <dbReference type="SAM" id="MobiDB-lite"/>
    </source>
</evidence>
<dbReference type="InterPro" id="IPR013324">
    <property type="entry name" value="RNA_pol_sigma_r3/r4-like"/>
</dbReference>